<dbReference type="Proteomes" id="UP000053171">
    <property type="component" value="Unassembled WGS sequence"/>
</dbReference>
<dbReference type="PANTHER" id="PTHR43798:SF33">
    <property type="entry name" value="HYDROLASE, PUTATIVE (AFU_ORTHOLOGUE AFUA_2G14860)-RELATED"/>
    <property type="match status" value="1"/>
</dbReference>
<gene>
    <name evidence="3" type="ORF">AN277_0205655</name>
</gene>
<accession>A0A199NTP9</accession>
<dbReference type="Pfam" id="PF00561">
    <property type="entry name" value="Abhydrolase_1"/>
    <property type="match status" value="1"/>
</dbReference>
<dbReference type="Gene3D" id="3.40.50.1820">
    <property type="entry name" value="alpha/beta hydrolase"/>
    <property type="match status" value="1"/>
</dbReference>
<dbReference type="PRINTS" id="PR00111">
    <property type="entry name" value="ABHYDROLASE"/>
</dbReference>
<feature type="compositionally biased region" description="Low complexity" evidence="1">
    <location>
        <begin position="310"/>
        <end position="327"/>
    </location>
</feature>
<sequence length="334" mass="35226">MEGVSSILESAPIGAYLPAETRWDLPAGVLRTWTYPARTSPRVRLVAVHGFRGDHHGLDLVARALPDDVETVVPDLPGFGRSPAFPARAHDVAGYAEILGQLLEALPQDGLPLAVLGHSYGSVVAAALAAQHPDAVAALALLNPICEPALASAQRLPALGAALFYRVCAVLPEALGDRLVRSAAITRISSELMMKTRDAHLRRIINGQHAAYFGAFASRRVVIQAYADSIRATVGDWSGQVTVRTLLVAAERDDLGSVAGQRRLRETFPPQAQARLEVLPEVGHLIHYETPRRAARVVGDFLAEALPETGAAPAASSSRPAAGPARSDGNGGAA</sequence>
<dbReference type="InterPro" id="IPR000073">
    <property type="entry name" value="AB_hydrolase_1"/>
</dbReference>
<name>A0A199NTP9_9MICC</name>
<feature type="region of interest" description="Disordered" evidence="1">
    <location>
        <begin position="309"/>
        <end position="334"/>
    </location>
</feature>
<dbReference type="SUPFAM" id="SSF53474">
    <property type="entry name" value="alpha/beta-Hydrolases"/>
    <property type="match status" value="1"/>
</dbReference>
<dbReference type="GO" id="GO:0016020">
    <property type="term" value="C:membrane"/>
    <property type="evidence" value="ECO:0007669"/>
    <property type="project" value="TreeGrafter"/>
</dbReference>
<proteinExistence type="predicted"/>
<dbReference type="EMBL" id="LJBJ02000009">
    <property type="protein sequence ID" value="OAX51973.1"/>
    <property type="molecule type" value="Genomic_DNA"/>
</dbReference>
<reference evidence="3" key="1">
    <citation type="submission" date="2016-06" db="EMBL/GenBank/DDBJ databases">
        <title>Identification of putative biosynthetic pathways for the production of bioactive secondary metabolites by the marine actinomycete Kocuria kristinae RUTW2-3.</title>
        <authorList>
            <person name="Waterworth S.C."/>
            <person name="Walmsley T.A."/>
            <person name="Matongo T."/>
            <person name="Davies-Coleman M.T."/>
            <person name="Dorrington R.A."/>
        </authorList>
    </citation>
    <scope>NUCLEOTIDE SEQUENCE [LARGE SCALE GENOMIC DNA]</scope>
    <source>
        <strain evidence="3">RUTW2-3</strain>
    </source>
</reference>
<comment type="caution">
    <text evidence="3">The sequence shown here is derived from an EMBL/GenBank/DDBJ whole genome shotgun (WGS) entry which is preliminary data.</text>
</comment>
<evidence type="ECO:0000259" key="2">
    <source>
        <dbReference type="Pfam" id="PF00561"/>
    </source>
</evidence>
<evidence type="ECO:0000313" key="3">
    <source>
        <dbReference type="EMBL" id="OAX51973.1"/>
    </source>
</evidence>
<keyword evidence="4" id="KW-1185">Reference proteome</keyword>
<feature type="domain" description="AB hydrolase-1" evidence="2">
    <location>
        <begin position="45"/>
        <end position="290"/>
    </location>
</feature>
<dbReference type="InterPro" id="IPR029058">
    <property type="entry name" value="AB_hydrolase_fold"/>
</dbReference>
<dbReference type="GO" id="GO:0003824">
    <property type="term" value="F:catalytic activity"/>
    <property type="evidence" value="ECO:0007669"/>
    <property type="project" value="InterPro"/>
</dbReference>
<dbReference type="AlphaFoldDB" id="A0A199NTP9"/>
<dbReference type="PRINTS" id="PR00412">
    <property type="entry name" value="EPOXHYDRLASE"/>
</dbReference>
<protein>
    <recommendedName>
        <fullName evidence="2">AB hydrolase-1 domain-containing protein</fullName>
    </recommendedName>
</protein>
<dbReference type="PANTHER" id="PTHR43798">
    <property type="entry name" value="MONOACYLGLYCEROL LIPASE"/>
    <property type="match status" value="1"/>
</dbReference>
<evidence type="ECO:0000313" key="4">
    <source>
        <dbReference type="Proteomes" id="UP000053171"/>
    </source>
</evidence>
<dbReference type="InterPro" id="IPR050266">
    <property type="entry name" value="AB_hydrolase_sf"/>
</dbReference>
<dbReference type="InterPro" id="IPR000639">
    <property type="entry name" value="Epox_hydrolase-like"/>
</dbReference>
<organism evidence="3 4">
    <name type="scientific">Rothia kristinae</name>
    <dbReference type="NCBI Taxonomy" id="37923"/>
    <lineage>
        <taxon>Bacteria</taxon>
        <taxon>Bacillati</taxon>
        <taxon>Actinomycetota</taxon>
        <taxon>Actinomycetes</taxon>
        <taxon>Micrococcales</taxon>
        <taxon>Micrococcaceae</taxon>
        <taxon>Rothia</taxon>
    </lineage>
</organism>
<evidence type="ECO:0000256" key="1">
    <source>
        <dbReference type="SAM" id="MobiDB-lite"/>
    </source>
</evidence>